<gene>
    <name evidence="2" type="ORF">SCOCK_140101</name>
</gene>
<protein>
    <submittedName>
        <fullName evidence="2">Uncharacterized protein</fullName>
    </submittedName>
</protein>
<sequence>MLRATGPCSRTLRSTALALVLRRALSAARRPWTGRVATGDGVSWDIGIFLKSGSDTAPSQPAGRMRSARLTWRDSRTRPDAAERHGIARRGPRLGQP</sequence>
<dbReference type="AlphaFoldDB" id="A0A9W4GP12"/>
<accession>A0A9W4GP12</accession>
<feature type="compositionally biased region" description="Basic residues" evidence="1">
    <location>
        <begin position="87"/>
        <end position="97"/>
    </location>
</feature>
<feature type="compositionally biased region" description="Basic and acidic residues" evidence="1">
    <location>
        <begin position="71"/>
        <end position="86"/>
    </location>
</feature>
<evidence type="ECO:0000256" key="1">
    <source>
        <dbReference type="SAM" id="MobiDB-lite"/>
    </source>
</evidence>
<dbReference type="EMBL" id="CAJSLV010000042">
    <property type="protein sequence ID" value="CAG6391903.1"/>
    <property type="molecule type" value="Genomic_DNA"/>
</dbReference>
<dbReference type="Proteomes" id="UP001152519">
    <property type="component" value="Unassembled WGS sequence"/>
</dbReference>
<comment type="caution">
    <text evidence="2">The sequence shown here is derived from an EMBL/GenBank/DDBJ whole genome shotgun (WGS) entry which is preliminary data.</text>
</comment>
<name>A0A9W4GP12_9ACTN</name>
<organism evidence="2 3">
    <name type="scientific">Actinacidiphila cocklensis</name>
    <dbReference type="NCBI Taxonomy" id="887465"/>
    <lineage>
        <taxon>Bacteria</taxon>
        <taxon>Bacillati</taxon>
        <taxon>Actinomycetota</taxon>
        <taxon>Actinomycetes</taxon>
        <taxon>Kitasatosporales</taxon>
        <taxon>Streptomycetaceae</taxon>
        <taxon>Actinacidiphila</taxon>
    </lineage>
</organism>
<keyword evidence="3" id="KW-1185">Reference proteome</keyword>
<proteinExistence type="predicted"/>
<evidence type="ECO:0000313" key="2">
    <source>
        <dbReference type="EMBL" id="CAG6391903.1"/>
    </source>
</evidence>
<evidence type="ECO:0000313" key="3">
    <source>
        <dbReference type="Proteomes" id="UP001152519"/>
    </source>
</evidence>
<feature type="region of interest" description="Disordered" evidence="1">
    <location>
        <begin position="53"/>
        <end position="97"/>
    </location>
</feature>
<reference evidence="2" key="1">
    <citation type="submission" date="2021-05" db="EMBL/GenBank/DDBJ databases">
        <authorList>
            <person name="Arsene-Ploetze F."/>
        </authorList>
    </citation>
    <scope>NUCLEOTIDE SEQUENCE</scope>
    <source>
        <strain evidence="2">DSM 42138</strain>
    </source>
</reference>